<evidence type="ECO:0000313" key="2">
    <source>
        <dbReference type="Proteomes" id="UP000320300"/>
    </source>
</evidence>
<dbReference type="RefSeq" id="WP_185960545.1">
    <property type="nucleotide sequence ID" value="NZ_CBCSJO010000010.1"/>
</dbReference>
<gene>
    <name evidence="1" type="ORF">SAMN06265348_110135</name>
</gene>
<keyword evidence="2" id="KW-1185">Reference proteome</keyword>
<evidence type="ECO:0000313" key="1">
    <source>
        <dbReference type="EMBL" id="SMO91149.1"/>
    </source>
</evidence>
<organism evidence="1 2">
    <name type="scientific">Pedobacter westerhofensis</name>
    <dbReference type="NCBI Taxonomy" id="425512"/>
    <lineage>
        <taxon>Bacteria</taxon>
        <taxon>Pseudomonadati</taxon>
        <taxon>Bacteroidota</taxon>
        <taxon>Sphingobacteriia</taxon>
        <taxon>Sphingobacteriales</taxon>
        <taxon>Sphingobacteriaceae</taxon>
        <taxon>Pedobacter</taxon>
    </lineage>
</organism>
<dbReference type="Proteomes" id="UP000320300">
    <property type="component" value="Unassembled WGS sequence"/>
</dbReference>
<reference evidence="1 2" key="1">
    <citation type="submission" date="2017-05" db="EMBL/GenBank/DDBJ databases">
        <authorList>
            <person name="Varghese N."/>
            <person name="Submissions S."/>
        </authorList>
    </citation>
    <scope>NUCLEOTIDE SEQUENCE [LARGE SCALE GENOMIC DNA]</scope>
    <source>
        <strain evidence="1 2">DSM 19036</strain>
    </source>
</reference>
<name>A0A521F4R5_9SPHI</name>
<accession>A0A521F4R5</accession>
<dbReference type="EMBL" id="FXTN01000010">
    <property type="protein sequence ID" value="SMO91149.1"/>
    <property type="molecule type" value="Genomic_DNA"/>
</dbReference>
<sequence length="53" mass="6187">MAYPLTPTPSLNNAEWEKFTKELEANENKKVPKKEIERMDDLVRKVLANSKLK</sequence>
<dbReference type="AlphaFoldDB" id="A0A521F4R5"/>
<protein>
    <submittedName>
        <fullName evidence="1">Uncharacterized protein</fullName>
    </submittedName>
</protein>
<proteinExistence type="predicted"/>